<dbReference type="PANTHER" id="PTHR47968:SF13">
    <property type="entry name" value="KINESIN-LIKE PROTEIN KIF19 ISOFORM X1"/>
    <property type="match status" value="1"/>
</dbReference>
<feature type="compositionally biased region" description="Polar residues" evidence="9">
    <location>
        <begin position="206"/>
        <end position="218"/>
    </location>
</feature>
<evidence type="ECO:0000256" key="9">
    <source>
        <dbReference type="SAM" id="MobiDB-lite"/>
    </source>
</evidence>
<accession>A0A8S1GX66</accession>
<dbReference type="GO" id="GO:0007018">
    <property type="term" value="P:microtubule-based movement"/>
    <property type="evidence" value="ECO:0007669"/>
    <property type="project" value="InterPro"/>
</dbReference>
<dbReference type="InterPro" id="IPR027640">
    <property type="entry name" value="Kinesin-like_fam"/>
</dbReference>
<evidence type="ECO:0000256" key="4">
    <source>
        <dbReference type="ARBA" id="ARBA00022840"/>
    </source>
</evidence>
<keyword evidence="3 8" id="KW-0547">Nucleotide-binding</keyword>
<dbReference type="GO" id="GO:0005524">
    <property type="term" value="F:ATP binding"/>
    <property type="evidence" value="ECO:0007669"/>
    <property type="project" value="UniProtKB-UniRule"/>
</dbReference>
<dbReference type="Proteomes" id="UP000835052">
    <property type="component" value="Unassembled WGS sequence"/>
</dbReference>
<name>A0A8S1GX66_9PELO</name>
<dbReference type="InterPro" id="IPR036961">
    <property type="entry name" value="Kinesin_motor_dom_sf"/>
</dbReference>
<protein>
    <recommendedName>
        <fullName evidence="10">Kinesin motor domain-containing protein</fullName>
    </recommendedName>
</protein>
<evidence type="ECO:0000256" key="3">
    <source>
        <dbReference type="ARBA" id="ARBA00022741"/>
    </source>
</evidence>
<keyword evidence="6 8" id="KW-0505">Motor protein</keyword>
<evidence type="ECO:0000259" key="10">
    <source>
        <dbReference type="PROSITE" id="PS50067"/>
    </source>
</evidence>
<evidence type="ECO:0000256" key="7">
    <source>
        <dbReference type="ARBA" id="ARBA00023212"/>
    </source>
</evidence>
<gene>
    <name evidence="11" type="ORF">CAUJ_LOCUS3513</name>
</gene>
<dbReference type="SMART" id="SM00129">
    <property type="entry name" value="KISc"/>
    <property type="match status" value="1"/>
</dbReference>
<reference evidence="11" key="1">
    <citation type="submission" date="2020-10" db="EMBL/GenBank/DDBJ databases">
        <authorList>
            <person name="Kikuchi T."/>
        </authorList>
    </citation>
    <scope>NUCLEOTIDE SEQUENCE</scope>
    <source>
        <strain evidence="11">NKZ352</strain>
    </source>
</reference>
<evidence type="ECO:0000313" key="12">
    <source>
        <dbReference type="Proteomes" id="UP000835052"/>
    </source>
</evidence>
<keyword evidence="12" id="KW-1185">Reference proteome</keyword>
<dbReference type="OrthoDB" id="3176171at2759"/>
<feature type="binding site" evidence="8">
    <location>
        <begin position="92"/>
        <end position="99"/>
    </location>
    <ligand>
        <name>ATP</name>
        <dbReference type="ChEBI" id="CHEBI:30616"/>
    </ligand>
</feature>
<keyword evidence="7" id="KW-0963">Cytoplasm</keyword>
<dbReference type="GO" id="GO:0008017">
    <property type="term" value="F:microtubule binding"/>
    <property type="evidence" value="ECO:0007669"/>
    <property type="project" value="InterPro"/>
</dbReference>
<feature type="compositionally biased region" description="Polar residues" evidence="9">
    <location>
        <begin position="280"/>
        <end position="319"/>
    </location>
</feature>
<dbReference type="Gene3D" id="3.40.850.10">
    <property type="entry name" value="Kinesin motor domain"/>
    <property type="match status" value="2"/>
</dbReference>
<comment type="caution">
    <text evidence="8">Lacks conserved residue(s) required for the propagation of feature annotation.</text>
</comment>
<dbReference type="InterPro" id="IPR027417">
    <property type="entry name" value="P-loop_NTPase"/>
</dbReference>
<evidence type="ECO:0000256" key="8">
    <source>
        <dbReference type="PROSITE-ProRule" id="PRU00283"/>
    </source>
</evidence>
<evidence type="ECO:0000256" key="6">
    <source>
        <dbReference type="ARBA" id="ARBA00023175"/>
    </source>
</evidence>
<feature type="region of interest" description="Disordered" evidence="9">
    <location>
        <begin position="525"/>
        <end position="577"/>
    </location>
</feature>
<dbReference type="EMBL" id="CAJGYM010000006">
    <property type="protein sequence ID" value="CAD6187594.1"/>
    <property type="molecule type" value="Genomic_DNA"/>
</dbReference>
<feature type="domain" description="Kinesin motor" evidence="10">
    <location>
        <begin position="218"/>
        <end position="252"/>
    </location>
</feature>
<dbReference type="InterPro" id="IPR001752">
    <property type="entry name" value="Kinesin_motor_dom"/>
</dbReference>
<comment type="subcellular location">
    <subcellularLocation>
        <location evidence="1">Cytoplasm</location>
        <location evidence="1">Cytoskeleton</location>
    </subcellularLocation>
</comment>
<dbReference type="PRINTS" id="PR00380">
    <property type="entry name" value="KINESINHEAVY"/>
</dbReference>
<evidence type="ECO:0000256" key="1">
    <source>
        <dbReference type="ARBA" id="ARBA00004245"/>
    </source>
</evidence>
<dbReference type="GO" id="GO:0003777">
    <property type="term" value="F:microtubule motor activity"/>
    <property type="evidence" value="ECO:0007669"/>
    <property type="project" value="InterPro"/>
</dbReference>
<feature type="region of interest" description="Disordered" evidence="9">
    <location>
        <begin position="178"/>
        <end position="218"/>
    </location>
</feature>
<keyword evidence="4 8" id="KW-0067">ATP-binding</keyword>
<proteinExistence type="inferred from homology"/>
<evidence type="ECO:0000313" key="11">
    <source>
        <dbReference type="EMBL" id="CAD6187594.1"/>
    </source>
</evidence>
<evidence type="ECO:0000256" key="5">
    <source>
        <dbReference type="ARBA" id="ARBA00023054"/>
    </source>
</evidence>
<dbReference type="PANTHER" id="PTHR47968">
    <property type="entry name" value="CENTROMERE PROTEIN E"/>
    <property type="match status" value="1"/>
</dbReference>
<comment type="caution">
    <text evidence="11">The sequence shown here is derived from an EMBL/GenBank/DDBJ whole genome shotgun (WGS) entry which is preliminary data.</text>
</comment>
<feature type="region of interest" description="Disordered" evidence="9">
    <location>
        <begin position="279"/>
        <end position="319"/>
    </location>
</feature>
<keyword evidence="2" id="KW-0493">Microtubule</keyword>
<dbReference type="PROSITE" id="PS50067">
    <property type="entry name" value="KINESIN_MOTOR_2"/>
    <property type="match status" value="2"/>
</dbReference>
<comment type="similarity">
    <text evidence="8">Belongs to the TRAFAC class myosin-kinesin ATPase superfamily. Kinesin family.</text>
</comment>
<keyword evidence="7" id="KW-0206">Cytoskeleton</keyword>
<feature type="compositionally biased region" description="Basic and acidic residues" evidence="9">
    <location>
        <begin position="563"/>
        <end position="577"/>
    </location>
</feature>
<feature type="compositionally biased region" description="Basic and acidic residues" evidence="9">
    <location>
        <begin position="178"/>
        <end position="190"/>
    </location>
</feature>
<dbReference type="Pfam" id="PF00225">
    <property type="entry name" value="Kinesin"/>
    <property type="match status" value="2"/>
</dbReference>
<evidence type="ECO:0000256" key="2">
    <source>
        <dbReference type="ARBA" id="ARBA00022701"/>
    </source>
</evidence>
<organism evidence="11 12">
    <name type="scientific">Caenorhabditis auriculariae</name>
    <dbReference type="NCBI Taxonomy" id="2777116"/>
    <lineage>
        <taxon>Eukaryota</taxon>
        <taxon>Metazoa</taxon>
        <taxon>Ecdysozoa</taxon>
        <taxon>Nematoda</taxon>
        <taxon>Chromadorea</taxon>
        <taxon>Rhabditida</taxon>
        <taxon>Rhabditina</taxon>
        <taxon>Rhabditomorpha</taxon>
        <taxon>Rhabditoidea</taxon>
        <taxon>Rhabditidae</taxon>
        <taxon>Peloderinae</taxon>
        <taxon>Caenorhabditis</taxon>
    </lineage>
</organism>
<dbReference type="AlphaFoldDB" id="A0A8S1GX66"/>
<keyword evidence="5" id="KW-0175">Coiled coil</keyword>
<dbReference type="GO" id="GO:0005874">
    <property type="term" value="C:microtubule"/>
    <property type="evidence" value="ECO:0007669"/>
    <property type="project" value="UniProtKB-KW"/>
</dbReference>
<sequence length="577" mass="64868">MVVVRIRPLNAEEKARKNFQCVFPLDRKRVLLVDPEKFENNILRQNRQHEKKFEFDATFGPNSTQEDVHQSTTGPIIDSVIQGYNATVFAYGATGSGKTYTMIGTKDRPGLMTLMTKTLYEKLDHQFNVNLSYLEIYNEVIRDLLNPNGSDLDLLEDEKGNIRVPGLSSVKAPNLSREWESRSVADRGDEGQSDVLEESRAAPGTGNLSTHPMSRISGGNTRTAMIAHVTPSSANFEESYNTLTYASRANNITNKLVKNRPASADQVYSEALVRLRKEYNSQPLKNSSSTNALTSKQSTAQERQQPSRLTNKSNDSNKQQYIALGEKQQKLREKLMDVNQEAYAMEMSIMSKSAIINAWEKYNQGDKPAESIELLKADSNVLSTRVAVLRESRTKIERALRKGAETASSLESRMRALAATNEQQDVVRLLVRMSAIEAEKTAALNDLAIQGLIMEKKDTSISKLQKYELVADRLIDGKLEGNDRKKLEEEYRVIKNQFHYHLLPLKNVQSGASWNSLLLPKIQGNEERNGTKRAKKRDSVQLPLIPSGSKPFLSSSDSYDDSCGERYPEIDVRLPEI</sequence>
<feature type="domain" description="Kinesin motor" evidence="10">
    <location>
        <begin position="1"/>
        <end position="175"/>
    </location>
</feature>
<dbReference type="SUPFAM" id="SSF52540">
    <property type="entry name" value="P-loop containing nucleoside triphosphate hydrolases"/>
    <property type="match status" value="1"/>
</dbReference>